<dbReference type="EMBL" id="BAABLM010000010">
    <property type="protein sequence ID" value="GAA4684952.1"/>
    <property type="molecule type" value="Genomic_DNA"/>
</dbReference>
<evidence type="ECO:0000256" key="2">
    <source>
        <dbReference type="SAM" id="Phobius"/>
    </source>
</evidence>
<keyword evidence="2" id="KW-0472">Membrane</keyword>
<sequence length="203" mass="20641">MTTSAPRPPRPRRPLRTQPGLWLGVAALVVLALVIGVLVSHPSSTPGAGVTSSPASASPSTAAAGARPADDVLRDLIARTDATVKAAGGTWPGWTTATAGYTAEPCGIDDAGPQQYKVTLTTKGSADPAGSAATVTALWKKQGWIVRTVVPVQAANADYTEVAADFTTDADGGGLVFTVSHDITGIEAQSECSTDPAMDETTK</sequence>
<feature type="region of interest" description="Disordered" evidence="1">
    <location>
        <begin position="44"/>
        <end position="68"/>
    </location>
</feature>
<feature type="transmembrane region" description="Helical" evidence="2">
    <location>
        <begin position="21"/>
        <end position="39"/>
    </location>
</feature>
<name>A0ABP8WAN6_9MICO</name>
<evidence type="ECO:0000256" key="1">
    <source>
        <dbReference type="SAM" id="MobiDB-lite"/>
    </source>
</evidence>
<dbReference type="RefSeq" id="WP_345377130.1">
    <property type="nucleotide sequence ID" value="NZ_BAABLM010000010.1"/>
</dbReference>
<keyword evidence="4" id="KW-1185">Reference proteome</keyword>
<evidence type="ECO:0008006" key="5">
    <source>
        <dbReference type="Google" id="ProtNLM"/>
    </source>
</evidence>
<protein>
    <recommendedName>
        <fullName evidence="5">Secreted protein</fullName>
    </recommendedName>
</protein>
<dbReference type="Proteomes" id="UP001501295">
    <property type="component" value="Unassembled WGS sequence"/>
</dbReference>
<proteinExistence type="predicted"/>
<comment type="caution">
    <text evidence="3">The sequence shown here is derived from an EMBL/GenBank/DDBJ whole genome shotgun (WGS) entry which is preliminary data.</text>
</comment>
<accession>A0ABP8WAN6</accession>
<evidence type="ECO:0000313" key="3">
    <source>
        <dbReference type="EMBL" id="GAA4684952.1"/>
    </source>
</evidence>
<keyword evidence="2" id="KW-1133">Transmembrane helix</keyword>
<gene>
    <name evidence="3" type="ORF">GCM10025780_34080</name>
</gene>
<organism evidence="3 4">
    <name type="scientific">Frondihabitans cladoniiphilus</name>
    <dbReference type="NCBI Taxonomy" id="715785"/>
    <lineage>
        <taxon>Bacteria</taxon>
        <taxon>Bacillati</taxon>
        <taxon>Actinomycetota</taxon>
        <taxon>Actinomycetes</taxon>
        <taxon>Micrococcales</taxon>
        <taxon>Microbacteriaceae</taxon>
        <taxon>Frondihabitans</taxon>
    </lineage>
</organism>
<reference evidence="4" key="1">
    <citation type="journal article" date="2019" name="Int. J. Syst. Evol. Microbiol.">
        <title>The Global Catalogue of Microorganisms (GCM) 10K type strain sequencing project: providing services to taxonomists for standard genome sequencing and annotation.</title>
        <authorList>
            <consortium name="The Broad Institute Genomics Platform"/>
            <consortium name="The Broad Institute Genome Sequencing Center for Infectious Disease"/>
            <person name="Wu L."/>
            <person name="Ma J."/>
        </authorList>
    </citation>
    <scope>NUCLEOTIDE SEQUENCE [LARGE SCALE GENOMIC DNA]</scope>
    <source>
        <strain evidence="4">JCM 18956</strain>
    </source>
</reference>
<feature type="compositionally biased region" description="Low complexity" evidence="1">
    <location>
        <begin position="46"/>
        <end position="67"/>
    </location>
</feature>
<keyword evidence="2" id="KW-0812">Transmembrane</keyword>
<evidence type="ECO:0000313" key="4">
    <source>
        <dbReference type="Proteomes" id="UP001501295"/>
    </source>
</evidence>